<dbReference type="AlphaFoldDB" id="A5G8B0"/>
<evidence type="ECO:0000259" key="5">
    <source>
        <dbReference type="Pfam" id="PF01869"/>
    </source>
</evidence>
<dbReference type="InterPro" id="IPR051805">
    <property type="entry name" value="Dehydratase_Activator_Redct"/>
</dbReference>
<keyword evidence="4" id="KW-0411">Iron-sulfur</keyword>
<dbReference type="InterPro" id="IPR043129">
    <property type="entry name" value="ATPase_NBD"/>
</dbReference>
<name>A5G8B0_GEOUR</name>
<dbReference type="STRING" id="351605.Gura_3879"/>
<dbReference type="PANTHER" id="PTHR32329:SF2">
    <property type="entry name" value="BIFUNCTIONAL PROTEIN [INCLUDES 2-HYDROXYACYL-COA DEHYDRATASE (N-TER) AND ITS ACTIVATOR DOMAIN (C_TERM)"/>
    <property type="match status" value="1"/>
</dbReference>
<dbReference type="Gene3D" id="3.30.420.40">
    <property type="match status" value="2"/>
</dbReference>
<dbReference type="GO" id="GO:0046872">
    <property type="term" value="F:metal ion binding"/>
    <property type="evidence" value="ECO:0007669"/>
    <property type="project" value="UniProtKB-KW"/>
</dbReference>
<organism evidence="6 7">
    <name type="scientific">Geotalea uraniireducens (strain Rf4)</name>
    <name type="common">Geobacter uraniireducens</name>
    <dbReference type="NCBI Taxonomy" id="351605"/>
    <lineage>
        <taxon>Bacteria</taxon>
        <taxon>Pseudomonadati</taxon>
        <taxon>Thermodesulfobacteriota</taxon>
        <taxon>Desulfuromonadia</taxon>
        <taxon>Geobacterales</taxon>
        <taxon>Geobacteraceae</taxon>
        <taxon>Geotalea</taxon>
    </lineage>
</organism>
<keyword evidence="7" id="KW-1185">Reference proteome</keyword>
<evidence type="ECO:0000256" key="3">
    <source>
        <dbReference type="ARBA" id="ARBA00023004"/>
    </source>
</evidence>
<dbReference type="InterPro" id="IPR008275">
    <property type="entry name" value="CoA_E_activase_dom"/>
</dbReference>
<dbReference type="OrthoDB" id="9177882at2"/>
<evidence type="ECO:0000256" key="2">
    <source>
        <dbReference type="ARBA" id="ARBA00022723"/>
    </source>
</evidence>
<dbReference type="SUPFAM" id="SSF53067">
    <property type="entry name" value="Actin-like ATPase domain"/>
    <property type="match status" value="1"/>
</dbReference>
<dbReference type="RefSeq" id="WP_011940674.1">
    <property type="nucleotide sequence ID" value="NC_009483.1"/>
</dbReference>
<evidence type="ECO:0000256" key="1">
    <source>
        <dbReference type="ARBA" id="ARBA00001966"/>
    </source>
</evidence>
<reference evidence="6 7" key="1">
    <citation type="submission" date="2007-05" db="EMBL/GenBank/DDBJ databases">
        <title>Complete sequence of Geobacter uraniireducens Rf4.</title>
        <authorList>
            <consortium name="US DOE Joint Genome Institute"/>
            <person name="Copeland A."/>
            <person name="Lucas S."/>
            <person name="Lapidus A."/>
            <person name="Barry K."/>
            <person name="Detter J.C."/>
            <person name="Glavina del Rio T."/>
            <person name="Hammon N."/>
            <person name="Israni S."/>
            <person name="Dalin E."/>
            <person name="Tice H."/>
            <person name="Pitluck S."/>
            <person name="Chertkov O."/>
            <person name="Brettin T."/>
            <person name="Bruce D."/>
            <person name="Han C."/>
            <person name="Schmutz J."/>
            <person name="Larimer F."/>
            <person name="Land M."/>
            <person name="Hauser L."/>
            <person name="Kyrpides N."/>
            <person name="Mikhailova N."/>
            <person name="Shelobolina E."/>
            <person name="Aklujkar M."/>
            <person name="Lovley D."/>
            <person name="Richardson P."/>
        </authorList>
    </citation>
    <scope>NUCLEOTIDE SEQUENCE [LARGE SCALE GENOMIC DNA]</scope>
    <source>
        <strain evidence="6 7">Rf4</strain>
    </source>
</reference>
<dbReference type="PANTHER" id="PTHR32329">
    <property type="entry name" value="BIFUNCTIONAL PROTEIN [INCLUDES 2-HYDROXYACYL-COA DEHYDRATASE (N-TER) AND ITS ACTIVATOR DOMAIN (C_TERM)-RELATED"/>
    <property type="match status" value="1"/>
</dbReference>
<dbReference type="InterPro" id="IPR002731">
    <property type="entry name" value="ATPase_BadF"/>
</dbReference>
<dbReference type="Pfam" id="PF01869">
    <property type="entry name" value="BcrAD_BadFG"/>
    <property type="match status" value="1"/>
</dbReference>
<keyword evidence="2" id="KW-0479">Metal-binding</keyword>
<accession>A5G8B0</accession>
<sequence length="269" mass="28907">MSIVVGIDIGSRTAKGVILNGETTHSTITATGLDMQETATWILSQLLEKSGHKYEEIDYIVGTGYGRVSINFDNIPTKIITEISCHGKGAHHLKPNTRTIVEMGGQDCKAIRLDKDGNVIDFNMNDKCAAGTGRFLEIIANNFQVKLEELGPLSLSAEEFVPISSTCTVFAESETISLLARGENKANIVKGIHHSIANRIAGMFSRVGVESDLFFSGGVAKNEGMKAVLEEVLKAKIVTLDNFDPQLVGALGAAVFAKELEAKQARKAA</sequence>
<evidence type="ECO:0000313" key="6">
    <source>
        <dbReference type="EMBL" id="ABQ28028.1"/>
    </source>
</evidence>
<dbReference type="HOGENOM" id="CLU_066597_0_0_7"/>
<evidence type="ECO:0000313" key="7">
    <source>
        <dbReference type="Proteomes" id="UP000006695"/>
    </source>
</evidence>
<dbReference type="NCBIfam" id="TIGR00241">
    <property type="entry name" value="CoA_E_activ"/>
    <property type="match status" value="1"/>
</dbReference>
<dbReference type="Proteomes" id="UP000006695">
    <property type="component" value="Chromosome"/>
</dbReference>
<gene>
    <name evidence="6" type="ordered locus">Gura_3879</name>
</gene>
<protein>
    <submittedName>
        <fullName evidence="6">Putative CoA-substrate-specific enzyme activase</fullName>
    </submittedName>
</protein>
<proteinExistence type="predicted"/>
<comment type="cofactor">
    <cofactor evidence="1">
        <name>[4Fe-4S] cluster</name>
        <dbReference type="ChEBI" id="CHEBI:49883"/>
    </cofactor>
</comment>
<dbReference type="CDD" id="cd24036">
    <property type="entry name" value="ASKHA_NBD_BcrAD_BadFG_HgdC_HadI"/>
    <property type="match status" value="1"/>
</dbReference>
<dbReference type="KEGG" id="gur:Gura_3879"/>
<dbReference type="GO" id="GO:0051536">
    <property type="term" value="F:iron-sulfur cluster binding"/>
    <property type="evidence" value="ECO:0007669"/>
    <property type="project" value="UniProtKB-KW"/>
</dbReference>
<feature type="domain" description="ATPase BadF/BadG/BcrA/BcrD type" evidence="5">
    <location>
        <begin position="5"/>
        <end position="257"/>
    </location>
</feature>
<evidence type="ECO:0000256" key="4">
    <source>
        <dbReference type="ARBA" id="ARBA00023014"/>
    </source>
</evidence>
<keyword evidence="3" id="KW-0408">Iron</keyword>
<dbReference type="EMBL" id="CP000698">
    <property type="protein sequence ID" value="ABQ28028.1"/>
    <property type="molecule type" value="Genomic_DNA"/>
</dbReference>